<evidence type="ECO:0000256" key="2">
    <source>
        <dbReference type="SAM" id="Phobius"/>
    </source>
</evidence>
<name>A0A931J4D8_9BURK</name>
<feature type="transmembrane region" description="Helical" evidence="2">
    <location>
        <begin position="48"/>
        <end position="69"/>
    </location>
</feature>
<sequence length="166" mass="17081">MKHPATGVRQRLAPRLLWIDSLAALGAGLLVFGFAPALSGLYGLPVPLLQRIAAANLLYGSGSLGLACWRGRPRGAVQLLALANAFWAGVCVLLALQQGAEASGFGLAHLLGEAVFVGTLGALEWRYRRVLAPQPDGHQATRASTASSSAAGQRISGTASSAGRAK</sequence>
<feature type="compositionally biased region" description="Low complexity" evidence="1">
    <location>
        <begin position="140"/>
        <end position="151"/>
    </location>
</feature>
<organism evidence="3 4">
    <name type="scientific">Inhella proteolytica</name>
    <dbReference type="NCBI Taxonomy" id="2795029"/>
    <lineage>
        <taxon>Bacteria</taxon>
        <taxon>Pseudomonadati</taxon>
        <taxon>Pseudomonadota</taxon>
        <taxon>Betaproteobacteria</taxon>
        <taxon>Burkholderiales</taxon>
        <taxon>Sphaerotilaceae</taxon>
        <taxon>Inhella</taxon>
    </lineage>
</organism>
<keyword evidence="2" id="KW-0472">Membrane</keyword>
<proteinExistence type="predicted"/>
<evidence type="ECO:0000313" key="4">
    <source>
        <dbReference type="Proteomes" id="UP000613266"/>
    </source>
</evidence>
<dbReference type="EMBL" id="JAEDAK010000002">
    <property type="protein sequence ID" value="MBH9575940.1"/>
    <property type="molecule type" value="Genomic_DNA"/>
</dbReference>
<feature type="transmembrane region" description="Helical" evidence="2">
    <location>
        <begin position="76"/>
        <end position="96"/>
    </location>
</feature>
<dbReference type="RefSeq" id="WP_198109561.1">
    <property type="nucleotide sequence ID" value="NZ_JAEDAK010000002.1"/>
</dbReference>
<evidence type="ECO:0000313" key="3">
    <source>
        <dbReference type="EMBL" id="MBH9575940.1"/>
    </source>
</evidence>
<keyword evidence="2" id="KW-0812">Transmembrane</keyword>
<dbReference type="Proteomes" id="UP000613266">
    <property type="component" value="Unassembled WGS sequence"/>
</dbReference>
<evidence type="ECO:0000256" key="1">
    <source>
        <dbReference type="SAM" id="MobiDB-lite"/>
    </source>
</evidence>
<evidence type="ECO:0008006" key="5">
    <source>
        <dbReference type="Google" id="ProtNLM"/>
    </source>
</evidence>
<protein>
    <recommendedName>
        <fullName evidence="5">Transmembrane protein</fullName>
    </recommendedName>
</protein>
<feature type="transmembrane region" description="Helical" evidence="2">
    <location>
        <begin position="102"/>
        <end position="123"/>
    </location>
</feature>
<gene>
    <name evidence="3" type="ORF">I7X39_03380</name>
</gene>
<accession>A0A931J4D8</accession>
<dbReference type="AlphaFoldDB" id="A0A931J4D8"/>
<feature type="transmembrane region" description="Helical" evidence="2">
    <location>
        <begin position="21"/>
        <end position="42"/>
    </location>
</feature>
<keyword evidence="2" id="KW-1133">Transmembrane helix</keyword>
<comment type="caution">
    <text evidence="3">The sequence shown here is derived from an EMBL/GenBank/DDBJ whole genome shotgun (WGS) entry which is preliminary data.</text>
</comment>
<keyword evidence="4" id="KW-1185">Reference proteome</keyword>
<reference evidence="3" key="1">
    <citation type="submission" date="2020-12" db="EMBL/GenBank/DDBJ databases">
        <title>The genome sequence of Inhella sp. 1Y17.</title>
        <authorList>
            <person name="Liu Y."/>
        </authorList>
    </citation>
    <scope>NUCLEOTIDE SEQUENCE</scope>
    <source>
        <strain evidence="3">1Y17</strain>
    </source>
</reference>
<feature type="region of interest" description="Disordered" evidence="1">
    <location>
        <begin position="136"/>
        <end position="166"/>
    </location>
</feature>
<feature type="compositionally biased region" description="Polar residues" evidence="1">
    <location>
        <begin position="155"/>
        <end position="166"/>
    </location>
</feature>